<proteinExistence type="predicted"/>
<evidence type="ECO:0000256" key="1">
    <source>
        <dbReference type="SAM" id="Phobius"/>
    </source>
</evidence>
<evidence type="ECO:0000313" key="2">
    <source>
        <dbReference type="EMBL" id="AZS49832.1"/>
    </source>
</evidence>
<keyword evidence="1" id="KW-0812">Transmembrane</keyword>
<feature type="transmembrane region" description="Helical" evidence="1">
    <location>
        <begin position="20"/>
        <end position="36"/>
    </location>
</feature>
<evidence type="ECO:0000313" key="3">
    <source>
        <dbReference type="Proteomes" id="UP000273143"/>
    </source>
</evidence>
<dbReference type="EMBL" id="CP029822">
    <property type="protein sequence ID" value="AZS49832.1"/>
    <property type="molecule type" value="Genomic_DNA"/>
</dbReference>
<protein>
    <recommendedName>
        <fullName evidence="4">Lipoprotein</fullName>
    </recommendedName>
</protein>
<dbReference type="AlphaFoldDB" id="A0A3Q9JJS9"/>
<sequence>MVNLLSIVTNLTVNIQMRRLLNLFIGIFLASSLFACSNNNESSFYKDSDGLVQLEGIILNIPENSNLELALFALNNDNRPEKLIVSEHYKGIGNAFKFQIKFNLAKAEPFSALELRGRVMQSGKLVGYLIPWYKKRLTKQDLKGIILELASTDA</sequence>
<dbReference type="KEGG" id="emo:DM558_03125"/>
<keyword evidence="3" id="KW-1185">Reference proteome</keyword>
<organism evidence="2 3">
    <name type="scientific">Entomomonas moraniae</name>
    <dbReference type="NCBI Taxonomy" id="2213226"/>
    <lineage>
        <taxon>Bacteria</taxon>
        <taxon>Pseudomonadati</taxon>
        <taxon>Pseudomonadota</taxon>
        <taxon>Gammaproteobacteria</taxon>
        <taxon>Pseudomonadales</taxon>
        <taxon>Pseudomonadaceae</taxon>
        <taxon>Entomomonas</taxon>
    </lineage>
</organism>
<evidence type="ECO:0008006" key="4">
    <source>
        <dbReference type="Google" id="ProtNLM"/>
    </source>
</evidence>
<dbReference type="Proteomes" id="UP000273143">
    <property type="component" value="Chromosome"/>
</dbReference>
<dbReference type="RefSeq" id="WP_127162007.1">
    <property type="nucleotide sequence ID" value="NZ_CP029822.1"/>
</dbReference>
<name>A0A3Q9JJS9_9GAMM</name>
<keyword evidence="1" id="KW-1133">Transmembrane helix</keyword>
<keyword evidence="1" id="KW-0472">Membrane</keyword>
<gene>
    <name evidence="2" type="ORF">DM558_03125</name>
</gene>
<accession>A0A3Q9JJS9</accession>
<reference evidence="3" key="1">
    <citation type="submission" date="2018-06" db="EMBL/GenBank/DDBJ databases">
        <title>Complete genome of Pseudomonas insecticola strain QZS01.</title>
        <authorList>
            <person name="Wang J."/>
            <person name="Su Q."/>
        </authorList>
    </citation>
    <scope>NUCLEOTIDE SEQUENCE [LARGE SCALE GENOMIC DNA]</scope>
    <source>
        <strain evidence="3">QZS01</strain>
    </source>
</reference>